<dbReference type="HOGENOM" id="CLU_1946379_0_0_6"/>
<reference evidence="2" key="2">
    <citation type="submission" date="2015-08" db="EMBL/GenBank/DDBJ databases">
        <title>Complete DNA Sequence of Pseudomonas syringae pv. actinidiae, the Causal Agent of Kiwifruit Canker Disease.</title>
        <authorList>
            <person name="Rikkerink E.H.A."/>
            <person name="Fineran P.C."/>
        </authorList>
    </citation>
    <scope>NUCLEOTIDE SEQUENCE</scope>
    <source>
        <strain evidence="2">SkMP5</strain>
    </source>
</reference>
<keyword evidence="3" id="KW-1185">Reference proteome</keyword>
<protein>
    <submittedName>
        <fullName evidence="2">Uncharacterized protein</fullName>
    </submittedName>
</protein>
<dbReference type="Proteomes" id="UP000253740">
    <property type="component" value="Unassembled WGS sequence"/>
</dbReference>
<evidence type="ECO:0000313" key="3">
    <source>
        <dbReference type="Proteomes" id="UP000253740"/>
    </source>
</evidence>
<organism evidence="2">
    <name type="scientific">Mizugakiibacter sediminis</name>
    <dbReference type="NCBI Taxonomy" id="1475481"/>
    <lineage>
        <taxon>Bacteria</taxon>
        <taxon>Pseudomonadati</taxon>
        <taxon>Pseudomonadota</taxon>
        <taxon>Gammaproteobacteria</taxon>
        <taxon>Lysobacterales</taxon>
        <taxon>Rhodanobacteraceae</taxon>
        <taxon>Mizugakiibacter</taxon>
    </lineage>
</organism>
<proteinExistence type="predicted"/>
<name>A0A0K8QRN3_9GAMM</name>
<dbReference type="EMBL" id="DF970279">
    <property type="protein sequence ID" value="GAP67558.1"/>
    <property type="molecule type" value="Genomic_DNA"/>
</dbReference>
<reference evidence="1" key="1">
    <citation type="submission" date="2015-03" db="EMBL/GenBank/DDBJ databases">
        <title>Draft genome sequence of Mizugakiibacter sediminis skMP5.</title>
        <authorList>
            <person name="Watanabe T."/>
            <person name="Kojima H."/>
            <person name="Fukui M."/>
        </authorList>
    </citation>
    <scope>NUCLEOTIDE SEQUENCE</scope>
    <source>
        <strain evidence="1">SkMP5</strain>
    </source>
</reference>
<dbReference type="EMBL" id="DF952379">
    <property type="protein sequence ID" value="GAN45151.1"/>
    <property type="molecule type" value="Genomic_DNA"/>
</dbReference>
<evidence type="ECO:0000313" key="2">
    <source>
        <dbReference type="EMBL" id="GAP67558.1"/>
    </source>
</evidence>
<sequence length="129" mass="14983">MGDPYVIKWDVIDINDMDRFVIRFERVHSQWRQGVWLSTDGGIEIKGNIYPSIYIWSDAEPKETEFLCHTALGKLHVYNVWDRGRGVNSQAYSSGMKIEKTKKGLRYACNDIGFDTSFDKLVFVLEKIN</sequence>
<evidence type="ECO:0000313" key="1">
    <source>
        <dbReference type="EMBL" id="GAN45151.1"/>
    </source>
</evidence>
<dbReference type="AlphaFoldDB" id="A0A0K8QRN3"/>
<gene>
    <name evidence="1" type="ORF">MBSD_1691</name>
    <name evidence="2" type="ORF">MBSD_n2885</name>
</gene>
<accession>A0A0K8QRN3</accession>